<dbReference type="Pfam" id="PF12833">
    <property type="entry name" value="HTH_18"/>
    <property type="match status" value="1"/>
</dbReference>
<feature type="domain" description="HTH araC/xylS-type" evidence="3">
    <location>
        <begin position="213"/>
        <end position="303"/>
    </location>
</feature>
<evidence type="ECO:0000256" key="2">
    <source>
        <dbReference type="ARBA" id="ARBA00023163"/>
    </source>
</evidence>
<dbReference type="EMBL" id="JAQQXT010000007">
    <property type="protein sequence ID" value="MDC8772444.1"/>
    <property type="molecule type" value="Genomic_DNA"/>
</dbReference>
<accession>A0ABT5KFW3</accession>
<proteinExistence type="predicted"/>
<keyword evidence="5" id="KW-1185">Reference proteome</keyword>
<keyword evidence="1" id="KW-0805">Transcription regulation</keyword>
<dbReference type="InterPro" id="IPR018060">
    <property type="entry name" value="HTH_AraC"/>
</dbReference>
<keyword evidence="2" id="KW-0804">Transcription</keyword>
<dbReference type="RefSeq" id="WP_263532393.1">
    <property type="nucleotide sequence ID" value="NZ_JAQQXT010000007.1"/>
</dbReference>
<sequence>MAAILRVARRGVLNESDMSEQAAGEFYTAAMSNSDLHPDTVARLLAPSLGLSGCVHAYIWRDTTRAAHLTEEQRSGWFPATPFCGLSWTIEGCGSQVLGEGALQALPSGGLIFGPRSSPVQFRSAAGARIFMVAILPESLHALTGLDLSLLVDRHGSIDALLGPDWQALNARLLAAEDEAQCQQIFEAFLLPRWRAHRDIGGPSPRRYRDWMQQLATRAVAAGHGASLRQVERRIKQWSGQSLRALRRVSRSEQTFFQVRRELEAGELVWSALAQDLGYADQAHLCRETRRVTGFSPDELRQRIETDEAFWAYRVWV</sequence>
<evidence type="ECO:0000313" key="5">
    <source>
        <dbReference type="Proteomes" id="UP001221189"/>
    </source>
</evidence>
<evidence type="ECO:0000256" key="1">
    <source>
        <dbReference type="ARBA" id="ARBA00023015"/>
    </source>
</evidence>
<dbReference type="Proteomes" id="UP001221189">
    <property type="component" value="Unassembled WGS sequence"/>
</dbReference>
<organism evidence="4 5">
    <name type="scientific">Roseateles albus</name>
    <dbReference type="NCBI Taxonomy" id="2987525"/>
    <lineage>
        <taxon>Bacteria</taxon>
        <taxon>Pseudomonadati</taxon>
        <taxon>Pseudomonadota</taxon>
        <taxon>Betaproteobacteria</taxon>
        <taxon>Burkholderiales</taxon>
        <taxon>Sphaerotilaceae</taxon>
        <taxon>Roseateles</taxon>
    </lineage>
</organism>
<name>A0ABT5KFW3_9BURK</name>
<protein>
    <submittedName>
        <fullName evidence="4">AraC family transcriptional regulator</fullName>
    </submittedName>
</protein>
<comment type="caution">
    <text evidence="4">The sequence shown here is derived from an EMBL/GenBank/DDBJ whole genome shotgun (WGS) entry which is preliminary data.</text>
</comment>
<evidence type="ECO:0000313" key="4">
    <source>
        <dbReference type="EMBL" id="MDC8772444.1"/>
    </source>
</evidence>
<dbReference type="PROSITE" id="PS01124">
    <property type="entry name" value="HTH_ARAC_FAMILY_2"/>
    <property type="match status" value="1"/>
</dbReference>
<dbReference type="InterPro" id="IPR009057">
    <property type="entry name" value="Homeodomain-like_sf"/>
</dbReference>
<evidence type="ECO:0000259" key="3">
    <source>
        <dbReference type="PROSITE" id="PS01124"/>
    </source>
</evidence>
<gene>
    <name evidence="4" type="ORF">PRZ03_12750</name>
</gene>
<dbReference type="SUPFAM" id="SSF46689">
    <property type="entry name" value="Homeodomain-like"/>
    <property type="match status" value="1"/>
</dbReference>
<dbReference type="SMART" id="SM00342">
    <property type="entry name" value="HTH_ARAC"/>
    <property type="match status" value="1"/>
</dbReference>
<dbReference type="Gene3D" id="1.10.10.60">
    <property type="entry name" value="Homeodomain-like"/>
    <property type="match status" value="1"/>
</dbReference>
<reference evidence="4 5" key="1">
    <citation type="submission" date="2022-10" db="EMBL/GenBank/DDBJ databases">
        <title>Paucibacter sp. hw1 Genome sequencing.</title>
        <authorList>
            <person name="Park S."/>
        </authorList>
    </citation>
    <scope>NUCLEOTIDE SEQUENCE [LARGE SCALE GENOMIC DNA]</scope>
    <source>
        <strain evidence="5">hw1</strain>
    </source>
</reference>